<evidence type="ECO:0000313" key="3">
    <source>
        <dbReference type="WBParaSite" id="Bm8776a.1"/>
    </source>
</evidence>
<reference evidence="1" key="2">
    <citation type="submission" date="2019-04" db="EMBL/GenBank/DDBJ databases">
        <authorList>
            <person name="Howe K."/>
            <person name="Paulini M."/>
            <person name="Williams G."/>
        </authorList>
    </citation>
    <scope>NUCLEOTIDE SEQUENCE [LARGE SCALE GENOMIC DNA]</scope>
    <source>
        <strain evidence="1">FR3</strain>
    </source>
</reference>
<evidence type="ECO:0000313" key="1">
    <source>
        <dbReference type="EMBL" id="VIP00113.1"/>
    </source>
</evidence>
<dbReference type="RefSeq" id="XP_001892848.2">
    <property type="nucleotide sequence ID" value="XM_001892813.2"/>
</dbReference>
<sequence>MIGRIIAIPYDNASIRYAFTLLCRTIFYIFKVPKAILKRAIIRSPWELRHETVIIENKIGEGEFGEVFSGKYKLPWRMR</sequence>
<gene>
    <name evidence="1 3" type="primary">Bm8776</name>
    <name evidence="1" type="ORF">BM_BM8776</name>
</gene>
<dbReference type="CTD" id="6096306"/>
<proteinExistence type="predicted"/>
<dbReference type="GeneID" id="6096306"/>
<protein>
    <submittedName>
        <fullName evidence="3">Protein kinase domain-containing protein</fullName>
    </submittedName>
</protein>
<dbReference type="Gene3D" id="3.30.200.20">
    <property type="entry name" value="Phosphorylase Kinase, domain 1"/>
    <property type="match status" value="1"/>
</dbReference>
<dbReference type="KEGG" id="bmy:BM_BM8776"/>
<dbReference type="OrthoDB" id="3256376at2759"/>
<dbReference type="AlphaFoldDB" id="A0A4E9G3I3"/>
<accession>A0A5S6PWF2</accession>
<keyword evidence="2" id="KW-1185">Reference proteome</keyword>
<dbReference type="InterPro" id="IPR011009">
    <property type="entry name" value="Kinase-like_dom_sf"/>
</dbReference>
<dbReference type="WBParaSite" id="Bm8776a.1">
    <property type="protein sequence ID" value="Bm8776a.1"/>
    <property type="gene ID" value="WBGene00229037"/>
</dbReference>
<evidence type="ECO:0000313" key="2">
    <source>
        <dbReference type="Proteomes" id="UP000006672"/>
    </source>
</evidence>
<accession>A0A4E9G3I3</accession>
<reference evidence="3" key="3">
    <citation type="submission" date="2019-12" db="UniProtKB">
        <authorList>
            <consortium name="WormBaseParasite"/>
        </authorList>
    </citation>
    <scope>IDENTIFICATION</scope>
</reference>
<dbReference type="STRING" id="6279.A0A5S6PWF2"/>
<reference evidence="2" key="1">
    <citation type="journal article" date="2007" name="Science">
        <title>Draft genome of the filarial nematode parasite Brugia malayi.</title>
        <authorList>
            <person name="Ghedin E."/>
            <person name="Wang S."/>
            <person name="Spiro D."/>
            <person name="Caler E."/>
            <person name="Zhao Q."/>
            <person name="Crabtree J."/>
            <person name="Allen J.E."/>
            <person name="Delcher A.L."/>
            <person name="Guiliano D.B."/>
            <person name="Miranda-Saavedra D."/>
            <person name="Angiuoli S.V."/>
            <person name="Creasy T."/>
            <person name="Amedeo P."/>
            <person name="Haas B."/>
            <person name="El-Sayed N.M."/>
            <person name="Wortman J.R."/>
            <person name="Feldblyum T."/>
            <person name="Tallon L."/>
            <person name="Schatz M."/>
            <person name="Shumway M."/>
            <person name="Koo H."/>
            <person name="Salzberg S.L."/>
            <person name="Schobel S."/>
            <person name="Pertea M."/>
            <person name="Pop M."/>
            <person name="White O."/>
            <person name="Barton G.J."/>
            <person name="Carlow C.K."/>
            <person name="Crawford M.J."/>
            <person name="Daub J."/>
            <person name="Dimmic M.W."/>
            <person name="Estes C.F."/>
            <person name="Foster J.M."/>
            <person name="Ganatra M."/>
            <person name="Gregory W.F."/>
            <person name="Johnson N.M."/>
            <person name="Jin J."/>
            <person name="Komuniecki R."/>
            <person name="Korf I."/>
            <person name="Kumar S."/>
            <person name="Laney S."/>
            <person name="Li B.W."/>
            <person name="Li W."/>
            <person name="Lindblom T.H."/>
            <person name="Lustigman S."/>
            <person name="Ma D."/>
            <person name="Maina C.V."/>
            <person name="Martin D.M."/>
            <person name="McCarter J.P."/>
            <person name="McReynolds L."/>
            <person name="Mitreva M."/>
            <person name="Nutman T.B."/>
            <person name="Parkinson J."/>
            <person name="Peregrin-Alvarez J.M."/>
            <person name="Poole C."/>
            <person name="Ren Q."/>
            <person name="Saunders L."/>
            <person name="Sluder A.E."/>
            <person name="Smith K."/>
            <person name="Stanke M."/>
            <person name="Unnasch T.R."/>
            <person name="Ware J."/>
            <person name="Wei A.D."/>
            <person name="Weil G."/>
            <person name="Williams D.J."/>
            <person name="Zhang Y."/>
            <person name="Williams S.A."/>
            <person name="Fraser-Liggett C."/>
            <person name="Slatko B."/>
            <person name="Blaxter M.L."/>
            <person name="Scott A.L."/>
        </authorList>
    </citation>
    <scope>NUCLEOTIDE SEQUENCE</scope>
    <source>
        <strain evidence="2">FR3</strain>
    </source>
</reference>
<dbReference type="EMBL" id="CAAKNF010000013">
    <property type="protein sequence ID" value="VIP00113.1"/>
    <property type="molecule type" value="Genomic_DNA"/>
</dbReference>
<dbReference type="Proteomes" id="UP000006672">
    <property type="component" value="Unassembled WGS sequence"/>
</dbReference>
<dbReference type="SUPFAM" id="SSF56112">
    <property type="entry name" value="Protein kinase-like (PK-like)"/>
    <property type="match status" value="1"/>
</dbReference>
<name>A0A4E9G3I3_BRUMA</name>
<organism evidence="1">
    <name type="scientific">Brugia malayi</name>
    <name type="common">Filarial nematode worm</name>
    <dbReference type="NCBI Taxonomy" id="6279"/>
    <lineage>
        <taxon>Eukaryota</taxon>
        <taxon>Metazoa</taxon>
        <taxon>Ecdysozoa</taxon>
        <taxon>Nematoda</taxon>
        <taxon>Chromadorea</taxon>
        <taxon>Rhabditida</taxon>
        <taxon>Spirurina</taxon>
        <taxon>Spiruromorpha</taxon>
        <taxon>Filarioidea</taxon>
        <taxon>Onchocercidae</taxon>
        <taxon>Brugia</taxon>
    </lineage>
</organism>